<comment type="caution">
    <text evidence="3">The sequence shown here is derived from an EMBL/GenBank/DDBJ whole genome shotgun (WGS) entry which is preliminary data.</text>
</comment>
<dbReference type="NCBIfam" id="NF038403">
    <property type="entry name" value="perm_prefix_1"/>
    <property type="match status" value="1"/>
</dbReference>
<keyword evidence="1" id="KW-0175">Coiled coil</keyword>
<dbReference type="Proteomes" id="UP001469365">
    <property type="component" value="Unassembled WGS sequence"/>
</dbReference>
<feature type="transmembrane region" description="Helical" evidence="2">
    <location>
        <begin position="270"/>
        <end position="292"/>
    </location>
</feature>
<feature type="transmembrane region" description="Helical" evidence="2">
    <location>
        <begin position="135"/>
        <end position="158"/>
    </location>
</feature>
<proteinExistence type="predicted"/>
<evidence type="ECO:0000256" key="2">
    <source>
        <dbReference type="SAM" id="Phobius"/>
    </source>
</evidence>
<evidence type="ECO:0000313" key="4">
    <source>
        <dbReference type="Proteomes" id="UP001469365"/>
    </source>
</evidence>
<feature type="transmembrane region" description="Helical" evidence="2">
    <location>
        <begin position="196"/>
        <end position="218"/>
    </location>
</feature>
<feature type="transmembrane region" description="Helical" evidence="2">
    <location>
        <begin position="100"/>
        <end position="123"/>
    </location>
</feature>
<feature type="coiled-coil region" evidence="1">
    <location>
        <begin position="22"/>
        <end position="49"/>
    </location>
</feature>
<dbReference type="InterPro" id="IPR047928">
    <property type="entry name" value="Perm_prefix_1"/>
</dbReference>
<dbReference type="EMBL" id="JBBPCC010000016">
    <property type="protein sequence ID" value="MEK8130755.1"/>
    <property type="molecule type" value="Genomic_DNA"/>
</dbReference>
<feature type="transmembrane region" description="Helical" evidence="2">
    <location>
        <begin position="298"/>
        <end position="320"/>
    </location>
</feature>
<feature type="transmembrane region" description="Helical" evidence="2">
    <location>
        <begin position="224"/>
        <end position="244"/>
    </location>
</feature>
<evidence type="ECO:0000313" key="3">
    <source>
        <dbReference type="EMBL" id="MEK8130755.1"/>
    </source>
</evidence>
<gene>
    <name evidence="3" type="ORF">WMW72_22880</name>
</gene>
<keyword evidence="4" id="KW-1185">Reference proteome</keyword>
<evidence type="ECO:0000256" key="1">
    <source>
        <dbReference type="SAM" id="Coils"/>
    </source>
</evidence>
<accession>A0ABU9DRP0</accession>
<sequence>METIIAYLDNIFETLPRTSQVLKLKQDLLASMEEKYEELRSEGKSKHEAIGIVISEFGNIDELISELDIRQTPQSQEELLPYVTEEEAESFIAAKRNSGLWVGIGVSLCIAGAAALILIIVLTEQYSLRLGFGENAGAMFGLIALILLVAPAIGIFIYSGTRMEKYEYLKGGFELPYYLKAELEQRKASFASTHTLAVITGVSLCVLSPVAIFLAAALEGDASSYGIVVMLAMVAVAVFLFIYYGSIKNSYSMLLKIGEYSEKKQEEDRVIGSIAAVVWPIATCIFLISGLVFKQWHINWIIFPITAILFGAFSASYNILKRKS</sequence>
<dbReference type="RefSeq" id="WP_341417891.1">
    <property type="nucleotide sequence ID" value="NZ_JBBPCC010000016.1"/>
</dbReference>
<keyword evidence="2" id="KW-0812">Transmembrane</keyword>
<name>A0ABU9DRP0_9BACL</name>
<reference evidence="3 4" key="1">
    <citation type="submission" date="2024-04" db="EMBL/GenBank/DDBJ databases">
        <title>draft genome sequnece of Paenibacillus filicis.</title>
        <authorList>
            <person name="Kim D.-U."/>
        </authorList>
    </citation>
    <scope>NUCLEOTIDE SEQUENCE [LARGE SCALE GENOMIC DNA]</scope>
    <source>
        <strain evidence="3 4">KACC14197</strain>
    </source>
</reference>
<keyword evidence="2" id="KW-1133">Transmembrane helix</keyword>
<organism evidence="3 4">
    <name type="scientific">Paenibacillus filicis</name>
    <dbReference type="NCBI Taxonomy" id="669464"/>
    <lineage>
        <taxon>Bacteria</taxon>
        <taxon>Bacillati</taxon>
        <taxon>Bacillota</taxon>
        <taxon>Bacilli</taxon>
        <taxon>Bacillales</taxon>
        <taxon>Paenibacillaceae</taxon>
        <taxon>Paenibacillus</taxon>
    </lineage>
</organism>
<protein>
    <submittedName>
        <fullName evidence="3">Permease prefix domain 1-containing protein</fullName>
    </submittedName>
</protein>
<keyword evidence="2" id="KW-0472">Membrane</keyword>